<proteinExistence type="predicted"/>
<organism evidence="2 3">
    <name type="scientific">Vibrio palustris</name>
    <dbReference type="NCBI Taxonomy" id="1918946"/>
    <lineage>
        <taxon>Bacteria</taxon>
        <taxon>Pseudomonadati</taxon>
        <taxon>Pseudomonadota</taxon>
        <taxon>Gammaproteobacteria</taxon>
        <taxon>Vibrionales</taxon>
        <taxon>Vibrionaceae</taxon>
        <taxon>Vibrio</taxon>
    </lineage>
</organism>
<dbReference type="RefSeq" id="WP_077314669.1">
    <property type="nucleotide sequence ID" value="NZ_AP024888.1"/>
</dbReference>
<dbReference type="InterPro" id="IPR025391">
    <property type="entry name" value="DUF4123"/>
</dbReference>
<feature type="domain" description="DUF4123" evidence="1">
    <location>
        <begin position="13"/>
        <end position="132"/>
    </location>
</feature>
<accession>A0A1R4B5Y8</accession>
<dbReference type="STRING" id="1918946.VPAL9027_02278"/>
<keyword evidence="3" id="KW-1185">Reference proteome</keyword>
<evidence type="ECO:0000259" key="1">
    <source>
        <dbReference type="Pfam" id="PF13503"/>
    </source>
</evidence>
<name>A0A1R4B5Y8_9VIBR</name>
<protein>
    <recommendedName>
        <fullName evidence="1">DUF4123 domain-containing protein</fullName>
    </recommendedName>
</protein>
<dbReference type="EMBL" id="FUFT01000005">
    <property type="protein sequence ID" value="SJL84296.1"/>
    <property type="molecule type" value="Genomic_DNA"/>
</dbReference>
<dbReference type="Pfam" id="PF13503">
    <property type="entry name" value="DUF4123"/>
    <property type="match status" value="1"/>
</dbReference>
<evidence type="ECO:0000313" key="3">
    <source>
        <dbReference type="Proteomes" id="UP000189475"/>
    </source>
</evidence>
<dbReference type="Proteomes" id="UP000189475">
    <property type="component" value="Unassembled WGS sequence"/>
</dbReference>
<sequence>MLSIIEENSNLQWYVVLNTTSDAPVLQAFHEHGGHDVLGLWLGTQYEDWKEVMPRIAAVDAKHPFLEWVQSDDAPNDWGMLVGSQQPYALVREHLQGLTQVWMPNGEYVFFRFFDPRFGIQVATLCDDAQRSKLMGPMAVWASASDAVHNTDVKDTSKKDFPWWSVPQEVVEQLANDPSVLITNLLKGLSDYSQALHDAYNESVLHKKAHRFVIKNKHLEGQYLQGFIEFIEQEQRRLGNL</sequence>
<reference evidence="2 3" key="1">
    <citation type="submission" date="2017-02" db="EMBL/GenBank/DDBJ databases">
        <authorList>
            <person name="Peterson S.W."/>
        </authorList>
    </citation>
    <scope>NUCLEOTIDE SEQUENCE [LARGE SCALE GENOMIC DNA]</scope>
    <source>
        <strain evidence="2 3">CECT 9027</strain>
    </source>
</reference>
<gene>
    <name evidence="2" type="ORF">VPAL9027_02278</name>
</gene>
<dbReference type="OrthoDB" id="955748at2"/>
<evidence type="ECO:0000313" key="2">
    <source>
        <dbReference type="EMBL" id="SJL84296.1"/>
    </source>
</evidence>
<dbReference type="AlphaFoldDB" id="A0A1R4B5Y8"/>